<keyword evidence="7" id="KW-1185">Reference proteome</keyword>
<dbReference type="InParanoid" id="F4S8S0"/>
<proteinExistence type="inferred from homology"/>
<dbReference type="RefSeq" id="XP_007417734.1">
    <property type="nucleotide sequence ID" value="XM_007417672.1"/>
</dbReference>
<dbReference type="Pfam" id="PF01975">
    <property type="entry name" value="SurE"/>
    <property type="match status" value="1"/>
</dbReference>
<dbReference type="GO" id="GO:0008252">
    <property type="term" value="F:nucleotidase activity"/>
    <property type="evidence" value="ECO:0007669"/>
    <property type="project" value="InterPro"/>
</dbReference>
<keyword evidence="3" id="KW-0378">Hydrolase</keyword>
<dbReference type="PANTHER" id="PTHR30457:SF0">
    <property type="entry name" value="PHOSPHATASE, PUTATIVE (AFU_ORTHOLOGUE AFUA_4G01070)-RELATED"/>
    <property type="match status" value="1"/>
</dbReference>
<dbReference type="STRING" id="747676.F4S8S0"/>
<dbReference type="HOGENOM" id="CLU_045192_0_1_1"/>
<feature type="signal peptide" evidence="4">
    <location>
        <begin position="1"/>
        <end position="27"/>
    </location>
</feature>
<evidence type="ECO:0000256" key="1">
    <source>
        <dbReference type="ARBA" id="ARBA00011062"/>
    </source>
</evidence>
<dbReference type="OrthoDB" id="4018688at2759"/>
<organism evidence="7">
    <name type="scientific">Melampsora larici-populina (strain 98AG31 / pathotype 3-4-7)</name>
    <name type="common">Poplar leaf rust fungus</name>
    <dbReference type="NCBI Taxonomy" id="747676"/>
    <lineage>
        <taxon>Eukaryota</taxon>
        <taxon>Fungi</taxon>
        <taxon>Dikarya</taxon>
        <taxon>Basidiomycota</taxon>
        <taxon>Pucciniomycotina</taxon>
        <taxon>Pucciniomycetes</taxon>
        <taxon>Pucciniales</taxon>
        <taxon>Melampsoraceae</taxon>
        <taxon>Melampsora</taxon>
    </lineage>
</organism>
<name>F4S8S0_MELLP</name>
<dbReference type="InterPro" id="IPR030048">
    <property type="entry name" value="SurE"/>
</dbReference>
<comment type="similarity">
    <text evidence="1">Belongs to the SurE nucleotidase family.</text>
</comment>
<dbReference type="EMBL" id="GL883166">
    <property type="protein sequence ID" value="EGF98977.1"/>
    <property type="molecule type" value="Genomic_DNA"/>
</dbReference>
<evidence type="ECO:0000259" key="5">
    <source>
        <dbReference type="Pfam" id="PF01975"/>
    </source>
</evidence>
<evidence type="ECO:0000256" key="2">
    <source>
        <dbReference type="ARBA" id="ARBA00022723"/>
    </source>
</evidence>
<evidence type="ECO:0000313" key="6">
    <source>
        <dbReference type="EMBL" id="EGF98977.1"/>
    </source>
</evidence>
<evidence type="ECO:0000256" key="4">
    <source>
        <dbReference type="SAM" id="SignalP"/>
    </source>
</evidence>
<gene>
    <name evidence="6" type="ORF">MELLADRAFT_40544</name>
</gene>
<dbReference type="GO" id="GO:0046872">
    <property type="term" value="F:metal ion binding"/>
    <property type="evidence" value="ECO:0007669"/>
    <property type="project" value="UniProtKB-KW"/>
</dbReference>
<dbReference type="Proteomes" id="UP000001072">
    <property type="component" value="Unassembled WGS sequence"/>
</dbReference>
<sequence length="314" mass="34065">MHLRILTVFYEAFVILLLSLAAPGVFGIDRSQIKILQGNDDGWAEANIRAAYKVFTQAGYQSIISAPTENKSGSGSSSAQPKKLEKVGQYSSIKKGSPGIGNDEADDHIWYVNAFPLDGIRYGLDTLVGKYFGGDPQLVVTGPNVGKNVNLMDLFSGTLGAALYATSRGIPAIAISAADDYRHSYQDSIAHDSSQIYAQASLRIIEALVQGPSDSPYLPVNLTLNVNLQAAGPGKNCQTANDYKFVLTTIHRAYVEHDLQHCGSKRLESEASIIRRKSGCWASISGVHNRFGVRANIAEQEHVRNRFGDFLSCP</sequence>
<dbReference type="eggNOG" id="ENOG502RXS5">
    <property type="taxonomic scope" value="Eukaryota"/>
</dbReference>
<dbReference type="InterPro" id="IPR002828">
    <property type="entry name" value="SurE-like_Pase/nucleotidase"/>
</dbReference>
<protein>
    <recommendedName>
        <fullName evidence="5">Survival protein SurE-like phosphatase/nucleotidase domain-containing protein</fullName>
    </recommendedName>
</protein>
<reference evidence="7" key="1">
    <citation type="journal article" date="2011" name="Proc. Natl. Acad. Sci. U.S.A.">
        <title>Obligate biotrophy features unraveled by the genomic analysis of rust fungi.</title>
        <authorList>
            <person name="Duplessis S."/>
            <person name="Cuomo C.A."/>
            <person name="Lin Y.-C."/>
            <person name="Aerts A."/>
            <person name="Tisserant E."/>
            <person name="Veneault-Fourrey C."/>
            <person name="Joly D.L."/>
            <person name="Hacquard S."/>
            <person name="Amselem J."/>
            <person name="Cantarel B.L."/>
            <person name="Chiu R."/>
            <person name="Coutinho P.M."/>
            <person name="Feau N."/>
            <person name="Field M."/>
            <person name="Frey P."/>
            <person name="Gelhaye E."/>
            <person name="Goldberg J."/>
            <person name="Grabherr M.G."/>
            <person name="Kodira C.D."/>
            <person name="Kohler A."/>
            <person name="Kuees U."/>
            <person name="Lindquist E.A."/>
            <person name="Lucas S.M."/>
            <person name="Mago R."/>
            <person name="Mauceli E."/>
            <person name="Morin E."/>
            <person name="Murat C."/>
            <person name="Pangilinan J.L."/>
            <person name="Park R."/>
            <person name="Pearson M."/>
            <person name="Quesneville H."/>
            <person name="Rouhier N."/>
            <person name="Sakthikumar S."/>
            <person name="Salamov A.A."/>
            <person name="Schmutz J."/>
            <person name="Selles B."/>
            <person name="Shapiro H."/>
            <person name="Tanguay P."/>
            <person name="Tuskan G.A."/>
            <person name="Henrissat B."/>
            <person name="Van de Peer Y."/>
            <person name="Rouze P."/>
            <person name="Ellis J.G."/>
            <person name="Dodds P.N."/>
            <person name="Schein J.E."/>
            <person name="Zhong S."/>
            <person name="Hamelin R.C."/>
            <person name="Grigoriev I.V."/>
            <person name="Szabo L.J."/>
            <person name="Martin F."/>
        </authorList>
    </citation>
    <scope>NUCLEOTIDE SEQUENCE [LARGE SCALE GENOMIC DNA]</scope>
    <source>
        <strain evidence="7">98AG31 / pathotype 3-4-7</strain>
    </source>
</reference>
<accession>F4S8S0</accession>
<feature type="chain" id="PRO_5003318343" description="Survival protein SurE-like phosphatase/nucleotidase domain-containing protein" evidence="4">
    <location>
        <begin position="28"/>
        <end position="314"/>
    </location>
</feature>
<keyword evidence="2" id="KW-0479">Metal-binding</keyword>
<evidence type="ECO:0000256" key="3">
    <source>
        <dbReference type="ARBA" id="ARBA00022801"/>
    </source>
</evidence>
<dbReference type="Gene3D" id="3.40.1210.10">
    <property type="entry name" value="Survival protein SurE-like phosphatase/nucleotidase"/>
    <property type="match status" value="1"/>
</dbReference>
<dbReference type="SUPFAM" id="SSF64167">
    <property type="entry name" value="SurE-like"/>
    <property type="match status" value="1"/>
</dbReference>
<evidence type="ECO:0000313" key="7">
    <source>
        <dbReference type="Proteomes" id="UP000001072"/>
    </source>
</evidence>
<feature type="domain" description="Survival protein SurE-like phosphatase/nucleotidase" evidence="5">
    <location>
        <begin position="35"/>
        <end position="229"/>
    </location>
</feature>
<dbReference type="KEGG" id="mlr:MELLADRAFT_40544"/>
<keyword evidence="4" id="KW-0732">Signal</keyword>
<dbReference type="PANTHER" id="PTHR30457">
    <property type="entry name" value="5'-NUCLEOTIDASE SURE"/>
    <property type="match status" value="1"/>
</dbReference>
<dbReference type="InterPro" id="IPR036523">
    <property type="entry name" value="SurE-like_sf"/>
</dbReference>
<dbReference type="AlphaFoldDB" id="F4S8S0"/>
<dbReference type="GeneID" id="18927898"/>
<dbReference type="VEuPathDB" id="FungiDB:MELLADRAFT_40544"/>